<sequence>MSKPSVVRLRGADEEEENGQFFFQKATGFCNADECGSTDHKITGVYDPSLVHVAITPDVDYLRRYNIQSHSESRQTNPRTLITKKKKTVALDLVDSMLMDGMSEVEIGNKIVGFSTQNHNSH</sequence>
<evidence type="ECO:0000313" key="2">
    <source>
        <dbReference type="Proteomes" id="UP001396334"/>
    </source>
</evidence>
<reference evidence="1 2" key="1">
    <citation type="journal article" date="2024" name="G3 (Bethesda)">
        <title>Genome assembly of Hibiscus sabdariffa L. provides insights into metabolisms of medicinal natural products.</title>
        <authorList>
            <person name="Kim T."/>
        </authorList>
    </citation>
    <scope>NUCLEOTIDE SEQUENCE [LARGE SCALE GENOMIC DNA]</scope>
    <source>
        <strain evidence="1">TK-2024</strain>
        <tissue evidence="1">Old leaves</tissue>
    </source>
</reference>
<comment type="caution">
    <text evidence="1">The sequence shown here is derived from an EMBL/GenBank/DDBJ whole genome shotgun (WGS) entry which is preliminary data.</text>
</comment>
<gene>
    <name evidence="1" type="ORF">V6N11_036617</name>
</gene>
<proteinExistence type="predicted"/>
<accession>A0ABR2RBQ2</accession>
<dbReference type="Proteomes" id="UP001396334">
    <property type="component" value="Unassembled WGS sequence"/>
</dbReference>
<name>A0ABR2RBQ2_9ROSI</name>
<keyword evidence="2" id="KW-1185">Reference proteome</keyword>
<organism evidence="1 2">
    <name type="scientific">Hibiscus sabdariffa</name>
    <name type="common">roselle</name>
    <dbReference type="NCBI Taxonomy" id="183260"/>
    <lineage>
        <taxon>Eukaryota</taxon>
        <taxon>Viridiplantae</taxon>
        <taxon>Streptophyta</taxon>
        <taxon>Embryophyta</taxon>
        <taxon>Tracheophyta</taxon>
        <taxon>Spermatophyta</taxon>
        <taxon>Magnoliopsida</taxon>
        <taxon>eudicotyledons</taxon>
        <taxon>Gunneridae</taxon>
        <taxon>Pentapetalae</taxon>
        <taxon>rosids</taxon>
        <taxon>malvids</taxon>
        <taxon>Malvales</taxon>
        <taxon>Malvaceae</taxon>
        <taxon>Malvoideae</taxon>
        <taxon>Hibiscus</taxon>
    </lineage>
</organism>
<protein>
    <submittedName>
        <fullName evidence="1">Uncharacterized protein</fullName>
    </submittedName>
</protein>
<dbReference type="EMBL" id="JBBPBN010000024">
    <property type="protein sequence ID" value="KAK9010102.1"/>
    <property type="molecule type" value="Genomic_DNA"/>
</dbReference>
<evidence type="ECO:0000313" key="1">
    <source>
        <dbReference type="EMBL" id="KAK9010102.1"/>
    </source>
</evidence>